<evidence type="ECO:0008006" key="3">
    <source>
        <dbReference type="Google" id="ProtNLM"/>
    </source>
</evidence>
<organism evidence="1 2">
    <name type="scientific">Pendulispora albinea</name>
    <dbReference type="NCBI Taxonomy" id="2741071"/>
    <lineage>
        <taxon>Bacteria</taxon>
        <taxon>Pseudomonadati</taxon>
        <taxon>Myxococcota</taxon>
        <taxon>Myxococcia</taxon>
        <taxon>Myxococcales</taxon>
        <taxon>Sorangiineae</taxon>
        <taxon>Pendulisporaceae</taxon>
        <taxon>Pendulispora</taxon>
    </lineage>
</organism>
<evidence type="ECO:0000313" key="1">
    <source>
        <dbReference type="EMBL" id="WXB12480.1"/>
    </source>
</evidence>
<evidence type="ECO:0000313" key="2">
    <source>
        <dbReference type="Proteomes" id="UP001370348"/>
    </source>
</evidence>
<dbReference type="Proteomes" id="UP001370348">
    <property type="component" value="Chromosome"/>
</dbReference>
<sequence>MNRIRNCVALNTADWYNPAAYYPSGAIENDDAGFFHTVGIARRAHGFPYDDINDPSTVEILPNKNPPSSLTLGIGW</sequence>
<protein>
    <recommendedName>
        <fullName evidence="3">Beta-1,3-glucanase N-terminal domain-containing protein</fullName>
    </recommendedName>
</protein>
<name>A0ABZ2LTI2_9BACT</name>
<dbReference type="EMBL" id="CP089984">
    <property type="protein sequence ID" value="WXB12480.1"/>
    <property type="molecule type" value="Genomic_DNA"/>
</dbReference>
<keyword evidence="2" id="KW-1185">Reference proteome</keyword>
<dbReference type="Gene3D" id="2.60.110.10">
    <property type="entry name" value="Thaumatin"/>
    <property type="match status" value="1"/>
</dbReference>
<proteinExistence type="predicted"/>
<gene>
    <name evidence="1" type="ORF">LZC94_32105</name>
</gene>
<accession>A0ABZ2LTI2</accession>
<dbReference type="InterPro" id="IPR037176">
    <property type="entry name" value="Osmotin/thaumatin-like_sf"/>
</dbReference>
<dbReference type="RefSeq" id="WP_394822102.1">
    <property type="nucleotide sequence ID" value="NZ_CP089984.1"/>
</dbReference>
<reference evidence="1 2" key="1">
    <citation type="submission" date="2021-12" db="EMBL/GenBank/DDBJ databases">
        <title>Discovery of the Pendulisporaceae a myxobacterial family with distinct sporulation behavior and unique specialized metabolism.</title>
        <authorList>
            <person name="Garcia R."/>
            <person name="Popoff A."/>
            <person name="Bader C.D."/>
            <person name="Loehr J."/>
            <person name="Walesch S."/>
            <person name="Walt C."/>
            <person name="Boldt J."/>
            <person name="Bunk B."/>
            <person name="Haeckl F.J.F.P.J."/>
            <person name="Gunesch A.P."/>
            <person name="Birkelbach J."/>
            <person name="Nuebel U."/>
            <person name="Pietschmann T."/>
            <person name="Bach T."/>
            <person name="Mueller R."/>
        </authorList>
    </citation>
    <scope>NUCLEOTIDE SEQUENCE [LARGE SCALE GENOMIC DNA]</scope>
    <source>
        <strain evidence="1 2">MSr11954</strain>
    </source>
</reference>